<proteinExistence type="predicted"/>
<dbReference type="EMBL" id="SMTK01000001">
    <property type="protein sequence ID" value="TDK27568.1"/>
    <property type="molecule type" value="Genomic_DNA"/>
</dbReference>
<feature type="domain" description="IMP dehydrogenase/GMP reductase" evidence="1">
    <location>
        <begin position="8"/>
        <end position="57"/>
    </location>
</feature>
<dbReference type="GO" id="GO:0003824">
    <property type="term" value="F:catalytic activity"/>
    <property type="evidence" value="ECO:0007669"/>
    <property type="project" value="InterPro"/>
</dbReference>
<evidence type="ECO:0000313" key="3">
    <source>
        <dbReference type="Proteomes" id="UP000295411"/>
    </source>
</evidence>
<dbReference type="InterPro" id="IPR013785">
    <property type="entry name" value="Aldolase_TIM"/>
</dbReference>
<accession>A0A4R5U1W0</accession>
<sequence>SKMYLDPARPGVEDLLDMITAGVRSSMTYAGARSLAEFRDRAVVGIQSAAGYEEGRPLPQSW</sequence>
<dbReference type="AlphaFoldDB" id="A0A4R5U1W0"/>
<evidence type="ECO:0000259" key="1">
    <source>
        <dbReference type="Pfam" id="PF00478"/>
    </source>
</evidence>
<organism evidence="2 3">
    <name type="scientific">Arthrobacter crusticola</name>
    <dbReference type="NCBI Taxonomy" id="2547960"/>
    <lineage>
        <taxon>Bacteria</taxon>
        <taxon>Bacillati</taxon>
        <taxon>Actinomycetota</taxon>
        <taxon>Actinomycetes</taxon>
        <taxon>Micrococcales</taxon>
        <taxon>Micrococcaceae</taxon>
        <taxon>Arthrobacter</taxon>
    </lineage>
</organism>
<dbReference type="InterPro" id="IPR001093">
    <property type="entry name" value="IMP_DH_GMPRt"/>
</dbReference>
<dbReference type="RefSeq" id="WP_185149764.1">
    <property type="nucleotide sequence ID" value="NZ_SMTK01000001.1"/>
</dbReference>
<dbReference type="Gene3D" id="3.20.20.70">
    <property type="entry name" value="Aldolase class I"/>
    <property type="match status" value="1"/>
</dbReference>
<gene>
    <name evidence="2" type="ORF">E2F48_00005</name>
</gene>
<protein>
    <submittedName>
        <fullName evidence="2">GuaB1 family IMP dehydrogenase-related protein</fullName>
    </submittedName>
</protein>
<reference evidence="2 3" key="1">
    <citation type="submission" date="2019-03" db="EMBL/GenBank/DDBJ databases">
        <title>Arthrobacter sp. nov., an bacterium isolated from biocrust in Mu Us Desert.</title>
        <authorList>
            <person name="Lixiong L."/>
        </authorList>
    </citation>
    <scope>NUCLEOTIDE SEQUENCE [LARGE SCALE GENOMIC DNA]</scope>
    <source>
        <strain evidence="2 3">SLN-3</strain>
    </source>
</reference>
<feature type="non-terminal residue" evidence="2">
    <location>
        <position position="1"/>
    </location>
</feature>
<name>A0A4R5U1W0_9MICC</name>
<keyword evidence="3" id="KW-1185">Reference proteome</keyword>
<dbReference type="Pfam" id="PF00478">
    <property type="entry name" value="IMPDH"/>
    <property type="match status" value="1"/>
</dbReference>
<dbReference type="Proteomes" id="UP000295411">
    <property type="component" value="Unassembled WGS sequence"/>
</dbReference>
<evidence type="ECO:0000313" key="2">
    <source>
        <dbReference type="EMBL" id="TDK27568.1"/>
    </source>
</evidence>
<comment type="caution">
    <text evidence="2">The sequence shown here is derived from an EMBL/GenBank/DDBJ whole genome shotgun (WGS) entry which is preliminary data.</text>
</comment>
<dbReference type="SUPFAM" id="SSF51412">
    <property type="entry name" value="Inosine monophosphate dehydrogenase (IMPDH)"/>
    <property type="match status" value="1"/>
</dbReference>